<dbReference type="GO" id="GO:0003677">
    <property type="term" value="F:DNA binding"/>
    <property type="evidence" value="ECO:0007669"/>
    <property type="project" value="UniProtKB-KW"/>
</dbReference>
<sequence length="821" mass="90549">MARARDLLDAYRAKRDFSKTSEPQGGTSAGGNIFVVQKHDATRLHYDFRLEFEGVLKSWAVTRGPSTDPADKRLAVRTEDHPLDYATFEGTIPKGQYGGGTVMLWDFGTWAPIEDPKAGFKSGKLKIRLDGERMKGDWALIRMKPRAGEKGENWLLIKEHDRYATEGGSALLDVETSVATGRKMDAIAQGKPPARRARKGGGALPGFVEPQLATLVDGVPVGKDWLFEMKYDGYRCIAAIAGDAVKLYTRNGHDWTDTFAPLVAPLGQLTKGTALIDGEICAFNAEGKTDFSTLKAHLSEGGPLVFFVFDLLERDGTSWRDRPLSDRKQALESLLGRRTRHDPVQYSPDIAGKGQEVFDAICKAGHEGIIAKRADARYVSGRGKSWLKVKCTLRQEFIIVGWSPSEKRKGVFASLLLATEEEGRLVYRGRVGTGFSDQMREDLQAMLDKDARKTAPLTGVPREMSRGVRWVTPRLLAEIAYAERTPDGVLRHPSFLGLREDKPAKGVALEKPKPVKAEARTQMLRDEDGIAAAEKAGIKLSSPDKVLYPDQGVTKARLAAYYAAVADAMLPYIVDRPLSLVRCPAGRAKQCFFQKHDTGGFSQGMQTIAIREKDGAEDDYFTLNGLDGLLAGVQMGVLEFHIWGSRRDKVEKPDRLVFDIDPDVGMAFSEVKAAAVDIRKRLEAMGLRTYPLLTGGKGIHVVAPLTRRAEWPQVKAFASGFAKRMEEDEPERFTANLSKKARKGRLFVDYLRNERGSTAIAPYSTRAREGAPCAVPVTWDELGAITAANGFSLDDAVARALGKNPWPDYHELRQGLPKRDA</sequence>
<organism evidence="22 23">
    <name type="scientific">Pelagibacterium lacus</name>
    <dbReference type="NCBI Taxonomy" id="2282655"/>
    <lineage>
        <taxon>Bacteria</taxon>
        <taxon>Pseudomonadati</taxon>
        <taxon>Pseudomonadota</taxon>
        <taxon>Alphaproteobacteria</taxon>
        <taxon>Hyphomicrobiales</taxon>
        <taxon>Devosiaceae</taxon>
        <taxon>Pelagibacterium</taxon>
    </lineage>
</organism>
<dbReference type="GO" id="GO:0046872">
    <property type="term" value="F:metal ion binding"/>
    <property type="evidence" value="ECO:0007669"/>
    <property type="project" value="UniProtKB-KW"/>
</dbReference>
<keyword evidence="7" id="KW-0479">Metal-binding</keyword>
<keyword evidence="16" id="KW-0234">DNA repair</keyword>
<evidence type="ECO:0000256" key="3">
    <source>
        <dbReference type="ARBA" id="ARBA00022598"/>
    </source>
</evidence>
<evidence type="ECO:0000256" key="18">
    <source>
        <dbReference type="ARBA" id="ARBA00023268"/>
    </source>
</evidence>
<dbReference type="Gene3D" id="3.30.1490.70">
    <property type="match status" value="1"/>
</dbReference>
<dbReference type="Gene3D" id="3.90.920.10">
    <property type="entry name" value="DNA primase, PRIM domain"/>
    <property type="match status" value="1"/>
</dbReference>
<name>A0A369W565_9HYPH</name>
<dbReference type="InterPro" id="IPR012310">
    <property type="entry name" value="DNA_ligase_ATP-dep_cent"/>
</dbReference>
<keyword evidence="6" id="KW-0540">Nuclease</keyword>
<dbReference type="SUPFAM" id="SSF50249">
    <property type="entry name" value="Nucleic acid-binding proteins"/>
    <property type="match status" value="1"/>
</dbReference>
<comment type="caution">
    <text evidence="22">The sequence shown here is derived from an EMBL/GenBank/DDBJ whole genome shotgun (WGS) entry which is preliminary data.</text>
</comment>
<evidence type="ECO:0000256" key="16">
    <source>
        <dbReference type="ARBA" id="ARBA00023204"/>
    </source>
</evidence>
<keyword evidence="15" id="KW-0233">DNA recombination</keyword>
<evidence type="ECO:0000256" key="10">
    <source>
        <dbReference type="ARBA" id="ARBA00022801"/>
    </source>
</evidence>
<evidence type="ECO:0000256" key="8">
    <source>
        <dbReference type="ARBA" id="ARBA00022741"/>
    </source>
</evidence>
<dbReference type="AlphaFoldDB" id="A0A369W565"/>
<keyword evidence="4" id="KW-0808">Transferase</keyword>
<comment type="cofactor">
    <cofactor evidence="1">
        <name>Mn(2+)</name>
        <dbReference type="ChEBI" id="CHEBI:29035"/>
    </cofactor>
</comment>
<dbReference type="PANTHER" id="PTHR42705">
    <property type="entry name" value="BIFUNCTIONAL NON-HOMOLOGOUS END JOINING PROTEIN LIGD"/>
    <property type="match status" value="1"/>
</dbReference>
<dbReference type="InterPro" id="IPR014143">
    <property type="entry name" value="NHEJ_ligase_prk"/>
</dbReference>
<evidence type="ECO:0000256" key="15">
    <source>
        <dbReference type="ARBA" id="ARBA00023172"/>
    </source>
</evidence>
<keyword evidence="10" id="KW-0378">Hydrolase</keyword>
<dbReference type="InterPro" id="IPR012340">
    <property type="entry name" value="NA-bd_OB-fold"/>
</dbReference>
<dbReference type="RefSeq" id="WP_114644876.1">
    <property type="nucleotide sequence ID" value="NZ_QQNH01000004.1"/>
</dbReference>
<evidence type="ECO:0000256" key="9">
    <source>
        <dbReference type="ARBA" id="ARBA00022763"/>
    </source>
</evidence>
<dbReference type="CDD" id="cd04862">
    <property type="entry name" value="PaeLigD_Pol_like"/>
    <property type="match status" value="1"/>
</dbReference>
<evidence type="ECO:0000256" key="14">
    <source>
        <dbReference type="ARBA" id="ARBA00023125"/>
    </source>
</evidence>
<dbReference type="InterPro" id="IPR014145">
    <property type="entry name" value="LigD_pol_dom"/>
</dbReference>
<keyword evidence="13" id="KW-0239">DNA-directed DNA polymerase</keyword>
<dbReference type="CDD" id="cd07971">
    <property type="entry name" value="OBF_DNA_ligase_LigD"/>
    <property type="match status" value="1"/>
</dbReference>
<evidence type="ECO:0000256" key="2">
    <source>
        <dbReference type="ARBA" id="ARBA00012727"/>
    </source>
</evidence>
<keyword evidence="9" id="KW-0227">DNA damage</keyword>
<dbReference type="Gene3D" id="2.40.50.140">
    <property type="entry name" value="Nucleic acid-binding proteins"/>
    <property type="match status" value="1"/>
</dbReference>
<reference evidence="23" key="1">
    <citation type="submission" date="2018-07" db="EMBL/GenBank/DDBJ databases">
        <authorList>
            <person name="Liu B.-T."/>
            <person name="Du Z."/>
        </authorList>
    </citation>
    <scope>NUCLEOTIDE SEQUENCE [LARGE SCALE GENOMIC DNA]</scope>
    <source>
        <strain evidence="23">XYN52</strain>
    </source>
</reference>
<evidence type="ECO:0000256" key="12">
    <source>
        <dbReference type="ARBA" id="ARBA00022840"/>
    </source>
</evidence>
<evidence type="ECO:0000256" key="6">
    <source>
        <dbReference type="ARBA" id="ARBA00022722"/>
    </source>
</evidence>
<dbReference type="NCBIfam" id="TIGR02777">
    <property type="entry name" value="LigD_PE_dom"/>
    <property type="match status" value="1"/>
</dbReference>
<dbReference type="Pfam" id="PF04679">
    <property type="entry name" value="DNA_ligase_A_C"/>
    <property type="match status" value="1"/>
</dbReference>
<dbReference type="GO" id="GO:0006281">
    <property type="term" value="P:DNA repair"/>
    <property type="evidence" value="ECO:0007669"/>
    <property type="project" value="UniProtKB-KW"/>
</dbReference>
<keyword evidence="11" id="KW-0269">Exonuclease</keyword>
<dbReference type="OrthoDB" id="9802472at2"/>
<dbReference type="Proteomes" id="UP000253759">
    <property type="component" value="Unassembled WGS sequence"/>
</dbReference>
<feature type="domain" description="ATP-dependent DNA ligase family profile" evidence="21">
    <location>
        <begin position="306"/>
        <end position="390"/>
    </location>
</feature>
<dbReference type="NCBIfam" id="TIGR02779">
    <property type="entry name" value="NHEJ_ligase_lig"/>
    <property type="match status" value="1"/>
</dbReference>
<proteinExistence type="predicted"/>
<dbReference type="SUPFAM" id="SSF56091">
    <property type="entry name" value="DNA ligase/mRNA capping enzyme, catalytic domain"/>
    <property type="match status" value="1"/>
</dbReference>
<dbReference type="InterPro" id="IPR014146">
    <property type="entry name" value="LigD_ligase_dom"/>
</dbReference>
<evidence type="ECO:0000256" key="11">
    <source>
        <dbReference type="ARBA" id="ARBA00022839"/>
    </source>
</evidence>
<dbReference type="GO" id="GO:0004527">
    <property type="term" value="F:exonuclease activity"/>
    <property type="evidence" value="ECO:0007669"/>
    <property type="project" value="UniProtKB-KW"/>
</dbReference>
<dbReference type="Pfam" id="PF01068">
    <property type="entry name" value="DNA_ligase_A_M"/>
    <property type="match status" value="1"/>
</dbReference>
<keyword evidence="17" id="KW-0464">Manganese</keyword>
<evidence type="ECO:0000256" key="7">
    <source>
        <dbReference type="ARBA" id="ARBA00022723"/>
    </source>
</evidence>
<dbReference type="PROSITE" id="PS50160">
    <property type="entry name" value="DNA_LIGASE_A3"/>
    <property type="match status" value="1"/>
</dbReference>
<dbReference type="GO" id="GO:0003887">
    <property type="term" value="F:DNA-directed DNA polymerase activity"/>
    <property type="evidence" value="ECO:0007669"/>
    <property type="project" value="UniProtKB-KW"/>
</dbReference>
<evidence type="ECO:0000256" key="5">
    <source>
        <dbReference type="ARBA" id="ARBA00022695"/>
    </source>
</evidence>
<dbReference type="Pfam" id="PF21686">
    <property type="entry name" value="LigD_Prim-Pol"/>
    <property type="match status" value="1"/>
</dbReference>
<keyword evidence="3 22" id="KW-0436">Ligase</keyword>
<keyword evidence="23" id="KW-1185">Reference proteome</keyword>
<dbReference type="GO" id="GO:0005524">
    <property type="term" value="F:ATP binding"/>
    <property type="evidence" value="ECO:0007669"/>
    <property type="project" value="UniProtKB-KW"/>
</dbReference>
<comment type="catalytic activity">
    <reaction evidence="20">
        <text>ATP + (deoxyribonucleotide)n-3'-hydroxyl + 5'-phospho-(deoxyribonucleotide)m = (deoxyribonucleotide)n+m + AMP + diphosphate.</text>
        <dbReference type="EC" id="6.5.1.1"/>
    </reaction>
</comment>
<evidence type="ECO:0000256" key="17">
    <source>
        <dbReference type="ARBA" id="ARBA00023211"/>
    </source>
</evidence>
<keyword evidence="5" id="KW-0548">Nucleotidyltransferase</keyword>
<evidence type="ECO:0000256" key="20">
    <source>
        <dbReference type="ARBA" id="ARBA00034003"/>
    </source>
</evidence>
<dbReference type="Gene3D" id="3.30.470.30">
    <property type="entry name" value="DNA ligase/mRNA capping enzyme"/>
    <property type="match status" value="1"/>
</dbReference>
<keyword evidence="8" id="KW-0547">Nucleotide-binding</keyword>
<dbReference type="InterPro" id="IPR014144">
    <property type="entry name" value="LigD_PE_domain"/>
</dbReference>
<dbReference type="EMBL" id="QQNH01000004">
    <property type="protein sequence ID" value="RDE09708.1"/>
    <property type="molecule type" value="Genomic_DNA"/>
</dbReference>
<protein>
    <recommendedName>
        <fullName evidence="2">DNA ligase (ATP)</fullName>
        <ecNumber evidence="2">6.5.1.1</ecNumber>
    </recommendedName>
    <alternativeName>
        <fullName evidence="19">NHEJ DNA polymerase</fullName>
    </alternativeName>
</protein>
<evidence type="ECO:0000259" key="21">
    <source>
        <dbReference type="PROSITE" id="PS50160"/>
    </source>
</evidence>
<dbReference type="CDD" id="cd07906">
    <property type="entry name" value="Adenylation_DNA_ligase_LigD_LigC"/>
    <property type="match status" value="1"/>
</dbReference>
<evidence type="ECO:0000313" key="23">
    <source>
        <dbReference type="Proteomes" id="UP000253759"/>
    </source>
</evidence>
<dbReference type="Pfam" id="PF13298">
    <property type="entry name" value="LigD_N"/>
    <property type="match status" value="1"/>
</dbReference>
<keyword evidence="14" id="KW-0238">DNA-binding</keyword>
<dbReference type="PANTHER" id="PTHR42705:SF2">
    <property type="entry name" value="BIFUNCTIONAL NON-HOMOLOGOUS END JOINING PROTEIN LIGD"/>
    <property type="match status" value="1"/>
</dbReference>
<gene>
    <name evidence="22" type="primary">ligD</name>
    <name evidence="22" type="ORF">DVH29_03975</name>
</gene>
<dbReference type="InterPro" id="IPR033651">
    <property type="entry name" value="PaeLigD_Pol-like"/>
</dbReference>
<dbReference type="GO" id="GO:0003910">
    <property type="term" value="F:DNA ligase (ATP) activity"/>
    <property type="evidence" value="ECO:0007669"/>
    <property type="project" value="UniProtKB-EC"/>
</dbReference>
<evidence type="ECO:0000256" key="4">
    <source>
        <dbReference type="ARBA" id="ARBA00022679"/>
    </source>
</evidence>
<accession>A0A369W565</accession>
<dbReference type="NCBIfam" id="TIGR02778">
    <property type="entry name" value="ligD_pol"/>
    <property type="match status" value="1"/>
</dbReference>
<evidence type="ECO:0000256" key="13">
    <source>
        <dbReference type="ARBA" id="ARBA00022932"/>
    </source>
</evidence>
<dbReference type="InterPro" id="IPR012309">
    <property type="entry name" value="DNA_ligase_ATP-dep_C"/>
</dbReference>
<dbReference type="GO" id="GO:0006310">
    <property type="term" value="P:DNA recombination"/>
    <property type="evidence" value="ECO:0007669"/>
    <property type="project" value="UniProtKB-KW"/>
</dbReference>
<dbReference type="InterPro" id="IPR052171">
    <property type="entry name" value="NHEJ_LigD"/>
</dbReference>
<dbReference type="NCBIfam" id="TIGR02776">
    <property type="entry name" value="NHEJ_ligase_prk"/>
    <property type="match status" value="1"/>
</dbReference>
<evidence type="ECO:0000313" key="22">
    <source>
        <dbReference type="EMBL" id="RDE09708.1"/>
    </source>
</evidence>
<evidence type="ECO:0000256" key="1">
    <source>
        <dbReference type="ARBA" id="ARBA00001936"/>
    </source>
</evidence>
<dbReference type="EC" id="6.5.1.1" evidence="2"/>
<evidence type="ECO:0000256" key="19">
    <source>
        <dbReference type="ARBA" id="ARBA00029943"/>
    </source>
</evidence>
<keyword evidence="18" id="KW-0511">Multifunctional enzyme</keyword>
<keyword evidence="12" id="KW-0067">ATP-binding</keyword>